<keyword evidence="10 14" id="KW-0547">Nucleotide-binding</keyword>
<dbReference type="RefSeq" id="WP_043638311.1">
    <property type="nucleotide sequence ID" value="NZ_CP109905.1"/>
</dbReference>
<dbReference type="UniPathway" id="UPA00148">
    <property type="reaction ID" value="UER00236"/>
</dbReference>
<gene>
    <name evidence="17" type="ORF">B0T45_08965</name>
</gene>
<dbReference type="InterPro" id="IPR003203">
    <property type="entry name" value="CobU/CobP"/>
</dbReference>
<keyword evidence="11 14" id="KW-0418">Kinase</keyword>
<organism evidence="17 18">
    <name type="scientific">Chromobacterium haemolyticum</name>
    <dbReference type="NCBI Taxonomy" id="394935"/>
    <lineage>
        <taxon>Bacteria</taxon>
        <taxon>Pseudomonadati</taxon>
        <taxon>Pseudomonadota</taxon>
        <taxon>Betaproteobacteria</taxon>
        <taxon>Neisseriales</taxon>
        <taxon>Chromobacteriaceae</taxon>
        <taxon>Chromobacterium</taxon>
    </lineage>
</organism>
<dbReference type="GO" id="GO:0009236">
    <property type="term" value="P:cobalamin biosynthetic process"/>
    <property type="evidence" value="ECO:0007669"/>
    <property type="project" value="UniProtKB-UniRule"/>
</dbReference>
<dbReference type="GO" id="GO:0043752">
    <property type="term" value="F:adenosylcobinamide kinase activity"/>
    <property type="evidence" value="ECO:0007669"/>
    <property type="project" value="UniProtKB-EC"/>
</dbReference>
<evidence type="ECO:0000256" key="11">
    <source>
        <dbReference type="ARBA" id="ARBA00022777"/>
    </source>
</evidence>
<dbReference type="Pfam" id="PF02283">
    <property type="entry name" value="CobU"/>
    <property type="match status" value="1"/>
</dbReference>
<evidence type="ECO:0000256" key="8">
    <source>
        <dbReference type="ARBA" id="ARBA00022573"/>
    </source>
</evidence>
<evidence type="ECO:0000256" key="2">
    <source>
        <dbReference type="ARBA" id="ARBA00000711"/>
    </source>
</evidence>
<dbReference type="NCBIfam" id="NF004469">
    <property type="entry name" value="PRK05800.1"/>
    <property type="match status" value="1"/>
</dbReference>
<evidence type="ECO:0000256" key="12">
    <source>
        <dbReference type="ARBA" id="ARBA00022840"/>
    </source>
</evidence>
<comment type="catalytic activity">
    <reaction evidence="1 14">
        <text>adenosylcob(III)inamide + ATP = adenosylcob(III)inamide phosphate + ADP + H(+)</text>
        <dbReference type="Rhea" id="RHEA:15769"/>
        <dbReference type="ChEBI" id="CHEBI:2480"/>
        <dbReference type="ChEBI" id="CHEBI:15378"/>
        <dbReference type="ChEBI" id="CHEBI:30616"/>
        <dbReference type="ChEBI" id="CHEBI:58502"/>
        <dbReference type="ChEBI" id="CHEBI:456216"/>
        <dbReference type="EC" id="2.7.1.156"/>
    </reaction>
</comment>
<dbReference type="PANTHER" id="PTHR34848">
    <property type="match status" value="1"/>
</dbReference>
<proteinExistence type="inferred from homology"/>
<evidence type="ECO:0000313" key="17">
    <source>
        <dbReference type="EMBL" id="OQS41400.1"/>
    </source>
</evidence>
<sequence length="177" mass="19064">MPHLISGGARSGKSRYAETLALAHPGPVCYLATAELRGGDAEFAARVEHHRRRRPAEWSQAEAGRGLAAELLRHDAVGGLLLIDCLGMWLMRFFDEDGGFDAVGFEQERAKLLAALEQTRGEVLLVSNEIGWGVVSANAQTRCFVDELGRLNQAVAAACRRVTLVACGLPLVLKGEA</sequence>
<comment type="function">
    <text evidence="4 14">Catalyzes ATP-dependent phosphorylation of adenosylcobinamide and addition of GMP to adenosylcobinamide phosphate.</text>
</comment>
<evidence type="ECO:0000256" key="9">
    <source>
        <dbReference type="ARBA" id="ARBA00022679"/>
    </source>
</evidence>
<comment type="catalytic activity">
    <reaction evidence="3">
        <text>adenosylcob(III)inamide + GTP = adenosylcob(III)inamide phosphate + GDP + H(+)</text>
        <dbReference type="Rhea" id="RHEA:15765"/>
        <dbReference type="ChEBI" id="CHEBI:2480"/>
        <dbReference type="ChEBI" id="CHEBI:15378"/>
        <dbReference type="ChEBI" id="CHEBI:37565"/>
        <dbReference type="ChEBI" id="CHEBI:58189"/>
        <dbReference type="ChEBI" id="CHEBI:58502"/>
        <dbReference type="EC" id="2.7.1.156"/>
    </reaction>
</comment>
<protein>
    <recommendedName>
        <fullName evidence="14">Bifunctional adenosylcobalamin biosynthesis protein</fullName>
        <ecNumber evidence="14">2.7.1.156</ecNumber>
        <ecNumber evidence="14">2.7.7.62</ecNumber>
    </recommendedName>
</protein>
<keyword evidence="13 14" id="KW-0342">GTP-binding</keyword>
<dbReference type="InterPro" id="IPR027417">
    <property type="entry name" value="P-loop_NTPase"/>
</dbReference>
<dbReference type="GO" id="GO:0005524">
    <property type="term" value="F:ATP binding"/>
    <property type="evidence" value="ECO:0007669"/>
    <property type="project" value="UniProtKB-UniRule"/>
</dbReference>
<dbReference type="EC" id="2.7.1.156" evidence="14"/>
<dbReference type="CDD" id="cd00544">
    <property type="entry name" value="CobU"/>
    <property type="match status" value="1"/>
</dbReference>
<comment type="pathway">
    <text evidence="6 14">Cofactor biosynthesis; adenosylcobalamin biosynthesis; adenosylcobalamin from cob(II)yrinate a,c-diamide: step 5/7.</text>
</comment>
<dbReference type="Gene3D" id="3.40.50.300">
    <property type="entry name" value="P-loop containing nucleotide triphosphate hydrolases"/>
    <property type="match status" value="1"/>
</dbReference>
<dbReference type="GO" id="GO:0005525">
    <property type="term" value="F:GTP binding"/>
    <property type="evidence" value="ECO:0007669"/>
    <property type="project" value="UniProtKB-UniRule"/>
</dbReference>
<feature type="binding site" evidence="16">
    <location>
        <position position="84"/>
    </location>
    <ligand>
        <name>GTP</name>
        <dbReference type="ChEBI" id="CHEBI:37565"/>
    </ligand>
</feature>
<dbReference type="GO" id="GO:0008820">
    <property type="term" value="F:cobinamide phosphate guanylyltransferase activity"/>
    <property type="evidence" value="ECO:0007669"/>
    <property type="project" value="UniProtKB-UniRule"/>
</dbReference>
<feature type="binding site" evidence="16">
    <location>
        <begin position="51"/>
        <end position="54"/>
    </location>
    <ligand>
        <name>GTP</name>
        <dbReference type="ChEBI" id="CHEBI:37565"/>
    </ligand>
</feature>
<keyword evidence="8 14" id="KW-0169">Cobalamin biosynthesis</keyword>
<feature type="active site" description="GMP-histidine intermediate" evidence="15">
    <location>
        <position position="50"/>
    </location>
</feature>
<dbReference type="Proteomes" id="UP000192721">
    <property type="component" value="Unassembled WGS sequence"/>
</dbReference>
<comment type="caution">
    <text evidence="17">The sequence shown here is derived from an EMBL/GenBank/DDBJ whole genome shotgun (WGS) entry which is preliminary data.</text>
</comment>
<evidence type="ECO:0000256" key="10">
    <source>
        <dbReference type="ARBA" id="ARBA00022741"/>
    </source>
</evidence>
<feature type="binding site" evidence="16">
    <location>
        <begin position="32"/>
        <end position="34"/>
    </location>
    <ligand>
        <name>GTP</name>
        <dbReference type="ChEBI" id="CHEBI:37565"/>
    </ligand>
</feature>
<evidence type="ECO:0000313" key="18">
    <source>
        <dbReference type="Proteomes" id="UP000192721"/>
    </source>
</evidence>
<name>A0A1W0D303_9NEIS</name>
<dbReference type="AlphaFoldDB" id="A0A1W0D303"/>
<dbReference type="PANTHER" id="PTHR34848:SF1">
    <property type="entry name" value="BIFUNCTIONAL ADENOSYLCOBALAMIN BIOSYNTHESIS PROTEIN COBU"/>
    <property type="match status" value="1"/>
</dbReference>
<reference evidence="17 18" key="1">
    <citation type="submission" date="2017-02" db="EMBL/GenBank/DDBJ databases">
        <title>Chromobacterium haemolyticum H5244.</title>
        <authorList>
            <person name="Gulvik C.A."/>
        </authorList>
    </citation>
    <scope>NUCLEOTIDE SEQUENCE [LARGE SCALE GENOMIC DNA]</scope>
    <source>
        <strain evidence="17 18">H5244</strain>
    </source>
</reference>
<evidence type="ECO:0000256" key="4">
    <source>
        <dbReference type="ARBA" id="ARBA00003889"/>
    </source>
</evidence>
<dbReference type="EMBL" id="MUKV01000008">
    <property type="protein sequence ID" value="OQS41400.1"/>
    <property type="molecule type" value="Genomic_DNA"/>
</dbReference>
<keyword evidence="9 14" id="KW-0808">Transferase</keyword>
<comment type="similarity">
    <text evidence="7 14">Belongs to the CobU/CobP family.</text>
</comment>
<evidence type="ECO:0000256" key="16">
    <source>
        <dbReference type="PIRSR" id="PIRSR006135-2"/>
    </source>
</evidence>
<evidence type="ECO:0000256" key="3">
    <source>
        <dbReference type="ARBA" id="ARBA00001522"/>
    </source>
</evidence>
<comment type="pathway">
    <text evidence="5 14">Cofactor biosynthesis; adenosylcobalamin biosynthesis; adenosylcobalamin from cob(II)yrinate a,c-diamide: step 6/7.</text>
</comment>
<evidence type="ECO:0000256" key="15">
    <source>
        <dbReference type="PIRSR" id="PIRSR006135-1"/>
    </source>
</evidence>
<comment type="catalytic activity">
    <reaction evidence="2 14">
        <text>adenosylcob(III)inamide phosphate + GTP + H(+) = adenosylcob(III)inamide-GDP + diphosphate</text>
        <dbReference type="Rhea" id="RHEA:22712"/>
        <dbReference type="ChEBI" id="CHEBI:15378"/>
        <dbReference type="ChEBI" id="CHEBI:33019"/>
        <dbReference type="ChEBI" id="CHEBI:37565"/>
        <dbReference type="ChEBI" id="CHEBI:58502"/>
        <dbReference type="ChEBI" id="CHEBI:60487"/>
        <dbReference type="EC" id="2.7.7.62"/>
    </reaction>
</comment>
<evidence type="ECO:0000256" key="13">
    <source>
        <dbReference type="ARBA" id="ARBA00023134"/>
    </source>
</evidence>
<accession>A0A1W0D303</accession>
<evidence type="ECO:0000256" key="5">
    <source>
        <dbReference type="ARBA" id="ARBA00004692"/>
    </source>
</evidence>
<evidence type="ECO:0000256" key="7">
    <source>
        <dbReference type="ARBA" id="ARBA00007490"/>
    </source>
</evidence>
<feature type="binding site" evidence="16">
    <location>
        <position position="62"/>
    </location>
    <ligand>
        <name>GTP</name>
        <dbReference type="ChEBI" id="CHEBI:37565"/>
    </ligand>
</feature>
<evidence type="ECO:0000256" key="6">
    <source>
        <dbReference type="ARBA" id="ARBA00005159"/>
    </source>
</evidence>
<keyword evidence="12 14" id="KW-0067">ATP-binding</keyword>
<dbReference type="EC" id="2.7.7.62" evidence="14"/>
<feature type="binding site" evidence="16">
    <location>
        <begin position="7"/>
        <end position="14"/>
    </location>
    <ligand>
        <name>GTP</name>
        <dbReference type="ChEBI" id="CHEBI:37565"/>
    </ligand>
</feature>
<dbReference type="PIRSF" id="PIRSF006135">
    <property type="entry name" value="CobU"/>
    <property type="match status" value="1"/>
</dbReference>
<evidence type="ECO:0000256" key="14">
    <source>
        <dbReference type="PIRNR" id="PIRNR006135"/>
    </source>
</evidence>
<dbReference type="SUPFAM" id="SSF52540">
    <property type="entry name" value="P-loop containing nucleoside triphosphate hydrolases"/>
    <property type="match status" value="1"/>
</dbReference>
<evidence type="ECO:0000256" key="1">
    <source>
        <dbReference type="ARBA" id="ARBA00000312"/>
    </source>
</evidence>